<name>A0A6J6I403_9ZZZZ</name>
<dbReference type="EMBL" id="CAEZUO010000125">
    <property type="protein sequence ID" value="CAB4618515.1"/>
    <property type="molecule type" value="Genomic_DNA"/>
</dbReference>
<evidence type="ECO:0000256" key="4">
    <source>
        <dbReference type="ARBA" id="ARBA00022741"/>
    </source>
</evidence>
<proteinExistence type="inferred from homology"/>
<dbReference type="AlphaFoldDB" id="A0A6J6I403"/>
<gene>
    <name evidence="7" type="ORF">UFOPK1827_01798</name>
</gene>
<organism evidence="7">
    <name type="scientific">freshwater metagenome</name>
    <dbReference type="NCBI Taxonomy" id="449393"/>
    <lineage>
        <taxon>unclassified sequences</taxon>
        <taxon>metagenomes</taxon>
        <taxon>ecological metagenomes</taxon>
    </lineage>
</organism>
<evidence type="ECO:0000259" key="6">
    <source>
        <dbReference type="Pfam" id="PF12637"/>
    </source>
</evidence>
<reference evidence="7" key="1">
    <citation type="submission" date="2020-05" db="EMBL/GenBank/DDBJ databases">
        <authorList>
            <person name="Chiriac C."/>
            <person name="Salcher M."/>
            <person name="Ghai R."/>
            <person name="Kavagutti S V."/>
        </authorList>
    </citation>
    <scope>NUCLEOTIDE SEQUENCE</scope>
</reference>
<keyword evidence="4" id="KW-0547">Nucleotide-binding</keyword>
<protein>
    <recommendedName>
        <fullName evidence="2">ribonucleoside-diphosphate reductase</fullName>
        <ecNumber evidence="2">1.17.4.1</ecNumber>
    </recommendedName>
</protein>
<evidence type="ECO:0000256" key="5">
    <source>
        <dbReference type="ARBA" id="ARBA00047754"/>
    </source>
</evidence>
<accession>A0A6J6I403</accession>
<dbReference type="GO" id="GO:0004748">
    <property type="term" value="F:ribonucleoside-diphosphate reductase activity, thioredoxin disulfide as acceptor"/>
    <property type="evidence" value="ECO:0007669"/>
    <property type="project" value="UniProtKB-EC"/>
</dbReference>
<comment type="catalytic activity">
    <reaction evidence="5">
        <text>a 2'-deoxyribonucleoside 5'-diphosphate + [thioredoxin]-disulfide + H2O = a ribonucleoside 5'-diphosphate + [thioredoxin]-dithiol</text>
        <dbReference type="Rhea" id="RHEA:23252"/>
        <dbReference type="Rhea" id="RHEA-COMP:10698"/>
        <dbReference type="Rhea" id="RHEA-COMP:10700"/>
        <dbReference type="ChEBI" id="CHEBI:15377"/>
        <dbReference type="ChEBI" id="CHEBI:29950"/>
        <dbReference type="ChEBI" id="CHEBI:50058"/>
        <dbReference type="ChEBI" id="CHEBI:57930"/>
        <dbReference type="ChEBI" id="CHEBI:73316"/>
        <dbReference type="EC" id="1.17.4.1"/>
    </reaction>
</comment>
<feature type="domain" description="TSCPD" evidence="6">
    <location>
        <begin position="13"/>
        <end position="100"/>
    </location>
</feature>
<comment type="similarity">
    <text evidence="1">Belongs to the ribonucleoside diphosphate reductase class-2 family.</text>
</comment>
<dbReference type="Pfam" id="PF12637">
    <property type="entry name" value="TSCPD"/>
    <property type="match status" value="1"/>
</dbReference>
<keyword evidence="3" id="KW-0237">DNA synthesis</keyword>
<evidence type="ECO:0000256" key="2">
    <source>
        <dbReference type="ARBA" id="ARBA00012274"/>
    </source>
</evidence>
<evidence type="ECO:0000313" key="7">
    <source>
        <dbReference type="EMBL" id="CAB4618515.1"/>
    </source>
</evidence>
<evidence type="ECO:0000256" key="1">
    <source>
        <dbReference type="ARBA" id="ARBA00007405"/>
    </source>
</evidence>
<dbReference type="InterPro" id="IPR024434">
    <property type="entry name" value="TSCPD_dom"/>
</dbReference>
<dbReference type="GO" id="GO:0000166">
    <property type="term" value="F:nucleotide binding"/>
    <property type="evidence" value="ECO:0007669"/>
    <property type="project" value="UniProtKB-KW"/>
</dbReference>
<dbReference type="EC" id="1.17.4.1" evidence="2"/>
<evidence type="ECO:0000256" key="3">
    <source>
        <dbReference type="ARBA" id="ARBA00022634"/>
    </source>
</evidence>
<dbReference type="GO" id="GO:0071897">
    <property type="term" value="P:DNA biosynthetic process"/>
    <property type="evidence" value="ECO:0007669"/>
    <property type="project" value="UniProtKB-KW"/>
</dbReference>
<sequence>MSRTFEFRVADCKGFVTVGEYEDGRPGEIFVRVSKQGSTLAGIMDAFAISVSHGLQYGVPLRSFIEAFTGMRFEPAGMTDDPDIRIANSLMDYLFRRMAIEYLSPQERAELNILTTSERMQPTLPGVDEGIETRQGSEMPVDPPSIESVTTLLTETQTTMVREVKTTNHDAPMCMQCGVTMQRAGSCHACPSCGTTSGCS</sequence>